<protein>
    <submittedName>
        <fullName evidence="2">Uncharacterized protein</fullName>
    </submittedName>
</protein>
<gene>
    <name evidence="2" type="ORF">AVEN_243335_1</name>
</gene>
<evidence type="ECO:0000256" key="1">
    <source>
        <dbReference type="SAM" id="MobiDB-lite"/>
    </source>
</evidence>
<feature type="region of interest" description="Disordered" evidence="1">
    <location>
        <begin position="1"/>
        <end position="33"/>
    </location>
</feature>
<comment type="caution">
    <text evidence="2">The sequence shown here is derived from an EMBL/GenBank/DDBJ whole genome shotgun (WGS) entry which is preliminary data.</text>
</comment>
<dbReference type="Proteomes" id="UP000499080">
    <property type="component" value="Unassembled WGS sequence"/>
</dbReference>
<keyword evidence="3" id="KW-1185">Reference proteome</keyword>
<name>A0A4Y2NJK0_ARAVE</name>
<evidence type="ECO:0000313" key="3">
    <source>
        <dbReference type="Proteomes" id="UP000499080"/>
    </source>
</evidence>
<organism evidence="2 3">
    <name type="scientific">Araneus ventricosus</name>
    <name type="common">Orbweaver spider</name>
    <name type="synonym">Epeira ventricosa</name>
    <dbReference type="NCBI Taxonomy" id="182803"/>
    <lineage>
        <taxon>Eukaryota</taxon>
        <taxon>Metazoa</taxon>
        <taxon>Ecdysozoa</taxon>
        <taxon>Arthropoda</taxon>
        <taxon>Chelicerata</taxon>
        <taxon>Arachnida</taxon>
        <taxon>Araneae</taxon>
        <taxon>Araneomorphae</taxon>
        <taxon>Entelegynae</taxon>
        <taxon>Araneoidea</taxon>
        <taxon>Araneidae</taxon>
        <taxon>Araneus</taxon>
    </lineage>
</organism>
<reference evidence="2 3" key="1">
    <citation type="journal article" date="2019" name="Sci. Rep.">
        <title>Orb-weaving spider Araneus ventricosus genome elucidates the spidroin gene catalogue.</title>
        <authorList>
            <person name="Kono N."/>
            <person name="Nakamura H."/>
            <person name="Ohtoshi R."/>
            <person name="Moran D.A.P."/>
            <person name="Shinohara A."/>
            <person name="Yoshida Y."/>
            <person name="Fujiwara M."/>
            <person name="Mori M."/>
            <person name="Tomita M."/>
            <person name="Arakawa K."/>
        </authorList>
    </citation>
    <scope>NUCLEOTIDE SEQUENCE [LARGE SCALE GENOMIC DNA]</scope>
</reference>
<sequence length="102" mass="12432">MWSDNETGLRRVNSGCSRKPSNPVFRPRNQRRRRATFNEVDGRKVTLRVDHKPITYGQPECTYFSARLQERRYLRIPLLRELHSWLLNFLTTLREKYRRKLK</sequence>
<dbReference type="AlphaFoldDB" id="A0A4Y2NJK0"/>
<evidence type="ECO:0000313" key="2">
    <source>
        <dbReference type="EMBL" id="GBN39481.1"/>
    </source>
</evidence>
<proteinExistence type="predicted"/>
<dbReference type="EMBL" id="BGPR01009352">
    <property type="protein sequence ID" value="GBN39481.1"/>
    <property type="molecule type" value="Genomic_DNA"/>
</dbReference>
<accession>A0A4Y2NJK0</accession>